<dbReference type="EMBL" id="JANPWB010000004">
    <property type="protein sequence ID" value="KAJ1190713.1"/>
    <property type="molecule type" value="Genomic_DNA"/>
</dbReference>
<keyword evidence="3" id="KW-1185">Reference proteome</keyword>
<comment type="caution">
    <text evidence="2">The sequence shown here is derived from an EMBL/GenBank/DDBJ whole genome shotgun (WGS) entry which is preliminary data.</text>
</comment>
<feature type="compositionally biased region" description="Polar residues" evidence="1">
    <location>
        <begin position="78"/>
        <end position="92"/>
    </location>
</feature>
<name>A0AAV7UNV0_PLEWA</name>
<evidence type="ECO:0000256" key="1">
    <source>
        <dbReference type="SAM" id="MobiDB-lite"/>
    </source>
</evidence>
<evidence type="ECO:0000313" key="3">
    <source>
        <dbReference type="Proteomes" id="UP001066276"/>
    </source>
</evidence>
<feature type="region of interest" description="Disordered" evidence="1">
    <location>
        <begin position="72"/>
        <end position="147"/>
    </location>
</feature>
<dbReference type="AlphaFoldDB" id="A0AAV7UNV0"/>
<dbReference type="Proteomes" id="UP001066276">
    <property type="component" value="Chromosome 2_2"/>
</dbReference>
<organism evidence="2 3">
    <name type="scientific">Pleurodeles waltl</name>
    <name type="common">Iberian ribbed newt</name>
    <dbReference type="NCBI Taxonomy" id="8319"/>
    <lineage>
        <taxon>Eukaryota</taxon>
        <taxon>Metazoa</taxon>
        <taxon>Chordata</taxon>
        <taxon>Craniata</taxon>
        <taxon>Vertebrata</taxon>
        <taxon>Euteleostomi</taxon>
        <taxon>Amphibia</taxon>
        <taxon>Batrachia</taxon>
        <taxon>Caudata</taxon>
        <taxon>Salamandroidea</taxon>
        <taxon>Salamandridae</taxon>
        <taxon>Pleurodelinae</taxon>
        <taxon>Pleurodeles</taxon>
    </lineage>
</organism>
<feature type="compositionally biased region" description="Basic and acidic residues" evidence="1">
    <location>
        <begin position="116"/>
        <end position="141"/>
    </location>
</feature>
<proteinExistence type="predicted"/>
<gene>
    <name evidence="2" type="ORF">NDU88_000035</name>
</gene>
<accession>A0AAV7UNV0</accession>
<protein>
    <submittedName>
        <fullName evidence="2">Uncharacterized protein</fullName>
    </submittedName>
</protein>
<sequence>MHVSTPAQALKKIGLCTTQLSHSSPDAVVGRYSWLPSRINATWTDAGVSGLCSPIPLEVNFQTAKEDARFDAGGALKLTTSSSKEMTDSTETAGRKMPTTAKEKQTEDNAGAQTPEEMKTRSFSDARCDDQEVLKRPDWPRSGKSMS</sequence>
<reference evidence="2" key="1">
    <citation type="journal article" date="2022" name="bioRxiv">
        <title>Sequencing and chromosome-scale assembly of the giantPleurodeles waltlgenome.</title>
        <authorList>
            <person name="Brown T."/>
            <person name="Elewa A."/>
            <person name="Iarovenko S."/>
            <person name="Subramanian E."/>
            <person name="Araus A.J."/>
            <person name="Petzold A."/>
            <person name="Susuki M."/>
            <person name="Suzuki K.-i.T."/>
            <person name="Hayashi T."/>
            <person name="Toyoda A."/>
            <person name="Oliveira C."/>
            <person name="Osipova E."/>
            <person name="Leigh N.D."/>
            <person name="Simon A."/>
            <person name="Yun M.H."/>
        </authorList>
    </citation>
    <scope>NUCLEOTIDE SEQUENCE</scope>
    <source>
        <strain evidence="2">20211129_DDA</strain>
        <tissue evidence="2">Liver</tissue>
    </source>
</reference>
<evidence type="ECO:0000313" key="2">
    <source>
        <dbReference type="EMBL" id="KAJ1190713.1"/>
    </source>
</evidence>